<organism evidence="1">
    <name type="scientific">Ralstonia solanacearum</name>
    <name type="common">Pseudomonas solanacearum</name>
    <dbReference type="NCBI Taxonomy" id="305"/>
    <lineage>
        <taxon>Bacteria</taxon>
        <taxon>Pseudomonadati</taxon>
        <taxon>Pseudomonadota</taxon>
        <taxon>Betaproteobacteria</taxon>
        <taxon>Burkholderiales</taxon>
        <taxon>Burkholderiaceae</taxon>
        <taxon>Ralstonia</taxon>
        <taxon>Ralstonia solanacearum species complex</taxon>
    </lineage>
</organism>
<proteinExistence type="predicted"/>
<evidence type="ECO:0000313" key="1">
    <source>
        <dbReference type="EMBL" id="CUV19571.1"/>
    </source>
</evidence>
<sequence>MRFTRYLRYYPIDFTSRREAAFARKQARERARYPLFPEHIAESQRTVADEIALRQRRSDSLELRMRALQAKHWRKGRRMYFAQPAAVRARIQEAWRAWNGPTTPINFIYVVEQQTGEGERRSAAIRERDAALRASLVDTQLPLA</sequence>
<dbReference type="AlphaFoldDB" id="A0A0S4UBK8"/>
<gene>
    <name evidence="1" type="ORF">PSS4_v1_1070004</name>
</gene>
<reference evidence="1" key="1">
    <citation type="submission" date="2015-10" db="EMBL/GenBank/DDBJ databases">
        <authorList>
            <person name="Gilbert D.G."/>
        </authorList>
    </citation>
    <scope>NUCLEOTIDE SEQUENCE</scope>
    <source>
        <strain evidence="1">Phyl III-seqv23</strain>
    </source>
</reference>
<dbReference type="EMBL" id="LN899821">
    <property type="protein sequence ID" value="CUV19571.1"/>
    <property type="molecule type" value="Genomic_DNA"/>
</dbReference>
<name>A0A0S4UBK8_RALSL</name>
<protein>
    <submittedName>
        <fullName evidence="1">Uncharacterized protein</fullName>
    </submittedName>
</protein>
<accession>A0A0S4UBK8</accession>